<protein>
    <submittedName>
        <fullName evidence="2">Uncharacterized protein</fullName>
    </submittedName>
</protein>
<evidence type="ECO:0000313" key="3">
    <source>
        <dbReference type="Proteomes" id="UP000636661"/>
    </source>
</evidence>
<dbReference type="EMBL" id="BMTP01000027">
    <property type="protein sequence ID" value="GGU66155.1"/>
    <property type="molecule type" value="Genomic_DNA"/>
</dbReference>
<dbReference type="Proteomes" id="UP000636661">
    <property type="component" value="Unassembled WGS sequence"/>
</dbReference>
<organism evidence="2 3">
    <name type="scientific">Streptomyces lavendofoliae</name>
    <dbReference type="NCBI Taxonomy" id="67314"/>
    <lineage>
        <taxon>Bacteria</taxon>
        <taxon>Bacillati</taxon>
        <taxon>Actinomycetota</taxon>
        <taxon>Actinomycetes</taxon>
        <taxon>Kitasatosporales</taxon>
        <taxon>Streptomycetaceae</taxon>
        <taxon>Streptomyces</taxon>
    </lineage>
</organism>
<keyword evidence="3" id="KW-1185">Reference proteome</keyword>
<accession>A0A918M780</accession>
<feature type="region of interest" description="Disordered" evidence="1">
    <location>
        <begin position="1"/>
        <end position="29"/>
    </location>
</feature>
<evidence type="ECO:0000313" key="2">
    <source>
        <dbReference type="EMBL" id="GGU66155.1"/>
    </source>
</evidence>
<name>A0A918M780_9ACTN</name>
<reference evidence="2" key="2">
    <citation type="submission" date="2020-09" db="EMBL/GenBank/DDBJ databases">
        <authorList>
            <person name="Sun Q."/>
            <person name="Ohkuma M."/>
        </authorList>
    </citation>
    <scope>NUCLEOTIDE SEQUENCE</scope>
    <source>
        <strain evidence="2">JCM 4391</strain>
    </source>
</reference>
<dbReference type="AlphaFoldDB" id="A0A918M780"/>
<sequence>MLPGVGAAGPPAASTWGNDDGRPRCTPGTVGTLIGPSAIYQSRELLLMAMRKVLVRWSGMR</sequence>
<reference evidence="2" key="1">
    <citation type="journal article" date="2014" name="Int. J. Syst. Evol. Microbiol.">
        <title>Complete genome sequence of Corynebacterium casei LMG S-19264T (=DSM 44701T), isolated from a smear-ripened cheese.</title>
        <authorList>
            <consortium name="US DOE Joint Genome Institute (JGI-PGF)"/>
            <person name="Walter F."/>
            <person name="Albersmeier A."/>
            <person name="Kalinowski J."/>
            <person name="Ruckert C."/>
        </authorList>
    </citation>
    <scope>NUCLEOTIDE SEQUENCE</scope>
    <source>
        <strain evidence="2">JCM 4391</strain>
    </source>
</reference>
<comment type="caution">
    <text evidence="2">The sequence shown here is derived from an EMBL/GenBank/DDBJ whole genome shotgun (WGS) entry which is preliminary data.</text>
</comment>
<feature type="compositionally biased region" description="Low complexity" evidence="1">
    <location>
        <begin position="1"/>
        <end position="13"/>
    </location>
</feature>
<evidence type="ECO:0000256" key="1">
    <source>
        <dbReference type="SAM" id="MobiDB-lite"/>
    </source>
</evidence>
<proteinExistence type="predicted"/>
<gene>
    <name evidence="2" type="ORF">GCM10010274_63390</name>
</gene>